<proteinExistence type="inferred from homology"/>
<feature type="compositionally biased region" description="Gly residues" evidence="8">
    <location>
        <begin position="34"/>
        <end position="43"/>
    </location>
</feature>
<dbReference type="GO" id="GO:0055085">
    <property type="term" value="P:transmembrane transport"/>
    <property type="evidence" value="ECO:0007669"/>
    <property type="project" value="TreeGrafter"/>
</dbReference>
<name>A0A388SV07_9ACTN</name>
<reference evidence="10 11" key="1">
    <citation type="submission" date="2018-07" db="EMBL/GenBank/DDBJ databases">
        <title>Whole Genome Shotgun Sequence of Streptomyces spongiicola strain 531S.</title>
        <authorList>
            <person name="Dohra H."/>
            <person name="Kodani S."/>
        </authorList>
    </citation>
    <scope>NUCLEOTIDE SEQUENCE [LARGE SCALE GENOMIC DNA]</scope>
    <source>
        <strain evidence="10 11">531S</strain>
    </source>
</reference>
<feature type="region of interest" description="Disordered" evidence="8">
    <location>
        <begin position="426"/>
        <end position="483"/>
    </location>
</feature>
<keyword evidence="3" id="KW-0813">Transport</keyword>
<dbReference type="InterPro" id="IPR002549">
    <property type="entry name" value="AI-2E-like"/>
</dbReference>
<feature type="transmembrane region" description="Helical" evidence="9">
    <location>
        <begin position="334"/>
        <end position="358"/>
    </location>
</feature>
<feature type="transmembrane region" description="Helical" evidence="9">
    <location>
        <begin position="307"/>
        <end position="327"/>
    </location>
</feature>
<evidence type="ECO:0000256" key="4">
    <source>
        <dbReference type="ARBA" id="ARBA00022475"/>
    </source>
</evidence>
<accession>A0A388SV07</accession>
<evidence type="ECO:0000256" key="8">
    <source>
        <dbReference type="SAM" id="MobiDB-lite"/>
    </source>
</evidence>
<feature type="transmembrane region" description="Helical" evidence="9">
    <location>
        <begin position="139"/>
        <end position="160"/>
    </location>
</feature>
<feature type="transmembrane region" description="Helical" evidence="9">
    <location>
        <begin position="279"/>
        <end position="301"/>
    </location>
</feature>
<dbReference type="PANTHER" id="PTHR21716">
    <property type="entry name" value="TRANSMEMBRANE PROTEIN"/>
    <property type="match status" value="1"/>
</dbReference>
<feature type="transmembrane region" description="Helical" evidence="9">
    <location>
        <begin position="378"/>
        <end position="404"/>
    </location>
</feature>
<dbReference type="Proteomes" id="UP000265354">
    <property type="component" value="Unassembled WGS sequence"/>
</dbReference>
<keyword evidence="5 9" id="KW-0812">Transmembrane</keyword>
<dbReference type="AlphaFoldDB" id="A0A388SV07"/>
<keyword evidence="4" id="KW-1003">Cell membrane</keyword>
<protein>
    <submittedName>
        <fullName evidence="10">AI-2E family transporter</fullName>
    </submittedName>
</protein>
<evidence type="ECO:0000256" key="1">
    <source>
        <dbReference type="ARBA" id="ARBA00004651"/>
    </source>
</evidence>
<feature type="compositionally biased region" description="Pro residues" evidence="8">
    <location>
        <begin position="438"/>
        <end position="483"/>
    </location>
</feature>
<dbReference type="PANTHER" id="PTHR21716:SF53">
    <property type="entry name" value="PERMEASE PERM-RELATED"/>
    <property type="match status" value="1"/>
</dbReference>
<keyword evidence="6 9" id="KW-1133">Transmembrane helix</keyword>
<comment type="subcellular location">
    <subcellularLocation>
        <location evidence="1">Cell membrane</location>
        <topology evidence="1">Multi-pass membrane protein</topology>
    </subcellularLocation>
</comment>
<feature type="transmembrane region" description="Helical" evidence="9">
    <location>
        <begin position="225"/>
        <end position="245"/>
    </location>
</feature>
<feature type="region of interest" description="Disordered" evidence="8">
    <location>
        <begin position="25"/>
        <end position="63"/>
    </location>
</feature>
<evidence type="ECO:0000313" key="11">
    <source>
        <dbReference type="Proteomes" id="UP000265354"/>
    </source>
</evidence>
<comment type="caution">
    <text evidence="10">The sequence shown here is derived from an EMBL/GenBank/DDBJ whole genome shotgun (WGS) entry which is preliminary data.</text>
</comment>
<dbReference type="EMBL" id="BGZL01000004">
    <property type="protein sequence ID" value="GBQ00399.1"/>
    <property type="molecule type" value="Genomic_DNA"/>
</dbReference>
<evidence type="ECO:0000313" key="10">
    <source>
        <dbReference type="EMBL" id="GBQ00399.1"/>
    </source>
</evidence>
<sequence>MSKTPAWLGRLGAGLSRLGARFEERRAAAEAAGDPGGEPGDGHPGAPNPPDRDRVPPPPAYAPAVPARPHPVEALPWGMRVAAEAGWRLLVLAGTLWVLMRVISSVRLVVLAFVAALLVTALLQPTVARLRGAGLPRGLATAVTAVLGFVIIGLVGWFVVWQVTDNLGDVADRVKDGIEELKRWLLNSPFHVTERQINDIANNLQDSIGTNTQEITSAGLQGVTVMVEILTGILLALFSTLFLLYDGPRIWQWSLKLVPAAARPGVAGAGPRAWRTLTAYVRGTVVVALIDAIFIGLGIYFLDVPLAVPLAVFIFLFSFIPLVGAVVSGALAVVVALVTQGVFTAFMVLLVVLAVQQIEGHVLQPFILGRAVRVHPLAVVLAVATGGLTAGIGGAVVAVPLVAVTNTVVTYLRAYGQGQGGRIGPAPHGATAMALAPTPTPTPASHPPSSSPSPPPATPPPTPLLPPAAPKSEPPPPEGEGRT</sequence>
<dbReference type="GO" id="GO:0005886">
    <property type="term" value="C:plasma membrane"/>
    <property type="evidence" value="ECO:0007669"/>
    <property type="project" value="UniProtKB-SubCell"/>
</dbReference>
<dbReference type="RefSeq" id="WP_116427317.1">
    <property type="nucleotide sequence ID" value="NZ_BGZL01000004.1"/>
</dbReference>
<evidence type="ECO:0000256" key="7">
    <source>
        <dbReference type="ARBA" id="ARBA00023136"/>
    </source>
</evidence>
<evidence type="ECO:0000256" key="2">
    <source>
        <dbReference type="ARBA" id="ARBA00009773"/>
    </source>
</evidence>
<comment type="similarity">
    <text evidence="2">Belongs to the autoinducer-2 exporter (AI-2E) (TC 2.A.86) family.</text>
</comment>
<evidence type="ECO:0000256" key="9">
    <source>
        <dbReference type="SAM" id="Phobius"/>
    </source>
</evidence>
<evidence type="ECO:0000256" key="3">
    <source>
        <dbReference type="ARBA" id="ARBA00022448"/>
    </source>
</evidence>
<dbReference type="Pfam" id="PF01594">
    <property type="entry name" value="AI-2E_transport"/>
    <property type="match status" value="1"/>
</dbReference>
<evidence type="ECO:0000256" key="5">
    <source>
        <dbReference type="ARBA" id="ARBA00022692"/>
    </source>
</evidence>
<gene>
    <name evidence="10" type="ORF">SSP531S_18140</name>
</gene>
<organism evidence="10 11">
    <name type="scientific">Streptomyces spongiicola</name>
    <dbReference type="NCBI Taxonomy" id="1690221"/>
    <lineage>
        <taxon>Bacteria</taxon>
        <taxon>Bacillati</taxon>
        <taxon>Actinomycetota</taxon>
        <taxon>Actinomycetes</taxon>
        <taxon>Kitasatosporales</taxon>
        <taxon>Streptomycetaceae</taxon>
        <taxon>Streptomyces</taxon>
    </lineage>
</organism>
<keyword evidence="7 9" id="KW-0472">Membrane</keyword>
<evidence type="ECO:0000256" key="6">
    <source>
        <dbReference type="ARBA" id="ARBA00022989"/>
    </source>
</evidence>